<dbReference type="EMBL" id="PDEP01000006">
    <property type="protein sequence ID" value="PEN07121.1"/>
    <property type="molecule type" value="Genomic_DNA"/>
</dbReference>
<proteinExistence type="inferred from homology"/>
<dbReference type="Pfam" id="PF00675">
    <property type="entry name" value="Peptidase_M16"/>
    <property type="match status" value="1"/>
</dbReference>
<evidence type="ECO:0000259" key="4">
    <source>
        <dbReference type="Pfam" id="PF00675"/>
    </source>
</evidence>
<keyword evidence="7" id="KW-1185">Reference proteome</keyword>
<evidence type="ECO:0000256" key="1">
    <source>
        <dbReference type="ARBA" id="ARBA00001947"/>
    </source>
</evidence>
<dbReference type="AlphaFoldDB" id="A0A2H3P7K4"/>
<comment type="cofactor">
    <cofactor evidence="1">
        <name>Zn(2+)</name>
        <dbReference type="ChEBI" id="CHEBI:29105"/>
    </cofactor>
</comment>
<dbReference type="SUPFAM" id="SSF63411">
    <property type="entry name" value="LuxS/MPP-like metallohydrolase"/>
    <property type="match status" value="2"/>
</dbReference>
<dbReference type="InterPro" id="IPR011249">
    <property type="entry name" value="Metalloenz_LuxS/M16"/>
</dbReference>
<evidence type="ECO:0000256" key="2">
    <source>
        <dbReference type="ARBA" id="ARBA00007261"/>
    </source>
</evidence>
<organism evidence="6 7">
    <name type="scientific">Longimonas halophila</name>
    <dbReference type="NCBI Taxonomy" id="1469170"/>
    <lineage>
        <taxon>Bacteria</taxon>
        <taxon>Pseudomonadati</taxon>
        <taxon>Rhodothermota</taxon>
        <taxon>Rhodothermia</taxon>
        <taxon>Rhodothermales</taxon>
        <taxon>Salisaetaceae</taxon>
        <taxon>Longimonas</taxon>
    </lineage>
</organism>
<dbReference type="InterPro" id="IPR001431">
    <property type="entry name" value="Pept_M16_Zn_BS"/>
</dbReference>
<dbReference type="Pfam" id="PF05193">
    <property type="entry name" value="Peptidase_M16_C"/>
    <property type="match status" value="1"/>
</dbReference>
<dbReference type="InterPro" id="IPR011765">
    <property type="entry name" value="Pept_M16_N"/>
</dbReference>
<dbReference type="GO" id="GO:0046872">
    <property type="term" value="F:metal ion binding"/>
    <property type="evidence" value="ECO:0007669"/>
    <property type="project" value="InterPro"/>
</dbReference>
<dbReference type="InterPro" id="IPR007863">
    <property type="entry name" value="Peptidase_M16_C"/>
</dbReference>
<dbReference type="Proteomes" id="UP000221024">
    <property type="component" value="Unassembled WGS sequence"/>
</dbReference>
<feature type="domain" description="Peptidase M16 C-terminal" evidence="5">
    <location>
        <begin position="192"/>
        <end position="369"/>
    </location>
</feature>
<name>A0A2H3P7K4_9BACT</name>
<dbReference type="PROSITE" id="PS00143">
    <property type="entry name" value="INSULINASE"/>
    <property type="match status" value="1"/>
</dbReference>
<gene>
    <name evidence="6" type="ORF">CRI93_07740</name>
</gene>
<dbReference type="GO" id="GO:0006508">
    <property type="term" value="P:proteolysis"/>
    <property type="evidence" value="ECO:0007669"/>
    <property type="project" value="InterPro"/>
</dbReference>
<dbReference type="PANTHER" id="PTHR11851">
    <property type="entry name" value="METALLOPROTEASE"/>
    <property type="match status" value="1"/>
</dbReference>
<dbReference type="RefSeq" id="WP_098062051.1">
    <property type="nucleotide sequence ID" value="NZ_PDEP01000006.1"/>
</dbReference>
<accession>A0A2H3P7K4</accession>
<dbReference type="GO" id="GO:0004222">
    <property type="term" value="F:metalloendopeptidase activity"/>
    <property type="evidence" value="ECO:0007669"/>
    <property type="project" value="InterPro"/>
</dbReference>
<feature type="domain" description="Peptidase M16 N-terminal" evidence="4">
    <location>
        <begin position="44"/>
        <end position="183"/>
    </location>
</feature>
<dbReference type="InterPro" id="IPR050361">
    <property type="entry name" value="MPP/UQCRC_Complex"/>
</dbReference>
<dbReference type="OrthoDB" id="9811314at2"/>
<evidence type="ECO:0000313" key="7">
    <source>
        <dbReference type="Proteomes" id="UP000221024"/>
    </source>
</evidence>
<evidence type="ECO:0000313" key="6">
    <source>
        <dbReference type="EMBL" id="PEN07121.1"/>
    </source>
</evidence>
<protein>
    <submittedName>
        <fullName evidence="6">Peptidase M16</fullName>
    </submittedName>
</protein>
<evidence type="ECO:0000259" key="5">
    <source>
        <dbReference type="Pfam" id="PF05193"/>
    </source>
</evidence>
<reference evidence="6 7" key="1">
    <citation type="submission" date="2017-10" db="EMBL/GenBank/DDBJ databases">
        <title>Draft genome of Longimonas halophila.</title>
        <authorList>
            <person name="Goh K.M."/>
            <person name="Shamsir M.S."/>
            <person name="Lim S.W."/>
        </authorList>
    </citation>
    <scope>NUCLEOTIDE SEQUENCE [LARGE SCALE GENOMIC DNA]</scope>
    <source>
        <strain evidence="6 7">KCTC 42399</strain>
    </source>
</reference>
<dbReference type="PANTHER" id="PTHR11851:SF49">
    <property type="entry name" value="MITOCHONDRIAL-PROCESSING PEPTIDASE SUBUNIT ALPHA"/>
    <property type="match status" value="1"/>
</dbReference>
<dbReference type="Gene3D" id="3.30.830.10">
    <property type="entry name" value="Metalloenzyme, LuxS/M16 peptidase-like"/>
    <property type="match status" value="2"/>
</dbReference>
<comment type="caution">
    <text evidence="6">The sequence shown here is derived from an EMBL/GenBank/DDBJ whole genome shotgun (WGS) entry which is preliminary data.</text>
</comment>
<comment type="similarity">
    <text evidence="2 3">Belongs to the peptidase M16 family.</text>
</comment>
<evidence type="ECO:0000256" key="3">
    <source>
        <dbReference type="RuleBase" id="RU004447"/>
    </source>
</evidence>
<sequence>MSTAVSPSPVSVDGFSFVQESGGIQQYELDANGLQVLLYPIDAAPVTSVMITYHVGSRNERTGHTGATHMLEHLMFKGTERFHKEHGTSIFDVLQRVGAQVNASTWTDRTNYYEMLPREHVGMALDIEADRMRNARLAPDDVESERTVILNEFDRGQNDPTRRLFDAVWSAAYVAHPYHHPTIGWRSDIETMQPEDLRHFYDTFYWPNNATLSLIGSVDAEADLQSIAEHFGSISSAPHDIPEVRTREPEQRGQRRVTVNQDGELGALLSSYKVPHGRTDAADAFDVLARILASGKGSRLYRRCTDQELTTDVFAMNFRMRDPSLFSLFAFLTPSSTHETVEAAIEEEIERIQHEGVTDDEVARAQRQLVAKEAYGRDGPYRIASQLNEAIAVGDWTLYTEYIDRIRAVTPQVVQEVAQEHLHTTQNTIGWYVPDA</sequence>